<evidence type="ECO:0000313" key="1">
    <source>
        <dbReference type="EMBL" id="KAJ1214078.1"/>
    </source>
</evidence>
<organism evidence="1 2">
    <name type="scientific">Pleurodeles waltl</name>
    <name type="common">Iberian ribbed newt</name>
    <dbReference type="NCBI Taxonomy" id="8319"/>
    <lineage>
        <taxon>Eukaryota</taxon>
        <taxon>Metazoa</taxon>
        <taxon>Chordata</taxon>
        <taxon>Craniata</taxon>
        <taxon>Vertebrata</taxon>
        <taxon>Euteleostomi</taxon>
        <taxon>Amphibia</taxon>
        <taxon>Batrachia</taxon>
        <taxon>Caudata</taxon>
        <taxon>Salamandroidea</taxon>
        <taxon>Salamandridae</taxon>
        <taxon>Pleurodelinae</taxon>
        <taxon>Pleurodeles</taxon>
    </lineage>
</organism>
<evidence type="ECO:0000313" key="2">
    <source>
        <dbReference type="Proteomes" id="UP001066276"/>
    </source>
</evidence>
<keyword evidence="2" id="KW-1185">Reference proteome</keyword>
<accession>A0AAV7WLD1</accession>
<gene>
    <name evidence="1" type="ORF">NDU88_001705</name>
</gene>
<protein>
    <submittedName>
        <fullName evidence="1">Uncharacterized protein</fullName>
    </submittedName>
</protein>
<reference evidence="1" key="1">
    <citation type="journal article" date="2022" name="bioRxiv">
        <title>Sequencing and chromosome-scale assembly of the giantPleurodeles waltlgenome.</title>
        <authorList>
            <person name="Brown T."/>
            <person name="Elewa A."/>
            <person name="Iarovenko S."/>
            <person name="Subramanian E."/>
            <person name="Araus A.J."/>
            <person name="Petzold A."/>
            <person name="Susuki M."/>
            <person name="Suzuki K.-i.T."/>
            <person name="Hayashi T."/>
            <person name="Toyoda A."/>
            <person name="Oliveira C."/>
            <person name="Osipova E."/>
            <person name="Leigh N.D."/>
            <person name="Simon A."/>
            <person name="Yun M.H."/>
        </authorList>
    </citation>
    <scope>NUCLEOTIDE SEQUENCE</scope>
    <source>
        <strain evidence="1">20211129_DDA</strain>
        <tissue evidence="1">Liver</tissue>
    </source>
</reference>
<dbReference type="AlphaFoldDB" id="A0AAV7WLD1"/>
<dbReference type="EMBL" id="JANPWB010000001">
    <property type="protein sequence ID" value="KAJ1214078.1"/>
    <property type="molecule type" value="Genomic_DNA"/>
</dbReference>
<comment type="caution">
    <text evidence="1">The sequence shown here is derived from an EMBL/GenBank/DDBJ whole genome shotgun (WGS) entry which is preliminary data.</text>
</comment>
<proteinExistence type="predicted"/>
<name>A0AAV7WLD1_PLEWA</name>
<sequence>MYAEADQLLRRHDYNYHLMRLQAEGDRSGRLLAWLLREDRQHTQIRAIRLIDRTMGTSQEAINNAFKEYGMGLYRGQATCDTQRLEAFLCGVPFPKLSALNVAALDEPLKLEEIVVATAQIAHNKTQRVEACR</sequence>
<dbReference type="Proteomes" id="UP001066276">
    <property type="component" value="Chromosome 1_1"/>
</dbReference>